<gene>
    <name evidence="4" type="ORF">g.3657</name>
</gene>
<reference evidence="4" key="2">
    <citation type="journal article" date="2015" name="Gigascience">
        <title>Reconstructing a comprehensive transcriptome assembly of a white-pupal translocated strain of the pest fruit fly Bactrocera cucurbitae.</title>
        <authorList>
            <person name="Sim S.B."/>
            <person name="Calla B."/>
            <person name="Hall B."/>
            <person name="DeRego T."/>
            <person name="Geib S.M."/>
        </authorList>
    </citation>
    <scope>NUCLEOTIDE SEQUENCE</scope>
</reference>
<feature type="compositionally biased region" description="Polar residues" evidence="2">
    <location>
        <begin position="162"/>
        <end position="177"/>
    </location>
</feature>
<feature type="region of interest" description="Disordered" evidence="2">
    <location>
        <begin position="362"/>
        <end position="401"/>
    </location>
</feature>
<dbReference type="EMBL" id="GBXI01000647">
    <property type="protein sequence ID" value="JAD13645.1"/>
    <property type="molecule type" value="Transcribed_RNA"/>
</dbReference>
<keyword evidence="1" id="KW-0175">Coiled coil</keyword>
<evidence type="ECO:0000256" key="2">
    <source>
        <dbReference type="SAM" id="MobiDB-lite"/>
    </source>
</evidence>
<keyword evidence="3" id="KW-0732">Signal</keyword>
<organism evidence="4">
    <name type="scientific">Zeugodacus cucurbitae</name>
    <name type="common">Melon fruit fly</name>
    <name type="synonym">Bactrocera cucurbitae</name>
    <dbReference type="NCBI Taxonomy" id="28588"/>
    <lineage>
        <taxon>Eukaryota</taxon>
        <taxon>Metazoa</taxon>
        <taxon>Ecdysozoa</taxon>
        <taxon>Arthropoda</taxon>
        <taxon>Hexapoda</taxon>
        <taxon>Insecta</taxon>
        <taxon>Pterygota</taxon>
        <taxon>Neoptera</taxon>
        <taxon>Endopterygota</taxon>
        <taxon>Diptera</taxon>
        <taxon>Brachycera</taxon>
        <taxon>Muscomorpha</taxon>
        <taxon>Tephritoidea</taxon>
        <taxon>Tephritidae</taxon>
        <taxon>Zeugodacus</taxon>
        <taxon>Zeugodacus</taxon>
    </lineage>
</organism>
<accession>A0A0A1XRW3</accession>
<evidence type="ECO:0000313" key="4">
    <source>
        <dbReference type="EMBL" id="JAD13645.1"/>
    </source>
</evidence>
<feature type="chain" id="PRO_5001995075" evidence="3">
    <location>
        <begin position="25"/>
        <end position="584"/>
    </location>
</feature>
<feature type="compositionally biased region" description="Low complexity" evidence="2">
    <location>
        <begin position="543"/>
        <end position="554"/>
    </location>
</feature>
<feature type="coiled-coil region" evidence="1">
    <location>
        <begin position="282"/>
        <end position="309"/>
    </location>
</feature>
<name>A0A0A1XRW3_ZEUCU</name>
<feature type="signal peptide" evidence="3">
    <location>
        <begin position="1"/>
        <end position="24"/>
    </location>
</feature>
<sequence>MPERYAWLTLVCVLCVLKVGWCRAADDDEHVHIKVRMPEVARKHKSHKPSQQHSHHKYHHLHHQYYHNLHKPYHQQQLHAQYPNQAAKQGRRAVRPTPLNPPMMSYNHQEMGVYGDELTGNGMSEHLLHSPTAAQPIPIDLAPNYGPALFGSSGEGSKNENIRQQSKPASSSMLTMPGGSQQLVQQMELMGALAAAAAAAAGGASVEEEDANSGGGGVSETNTLLADDFLADLQSTYANGKYPAASLRRKKKYRGPGLAEIGDAAVTFALNSPQHQQQSVQLHQQQLHLQLMREQYQQQQQQRQRQKHQQQFYGGNYFMQQAKPQAQMLRATPVISNNNNNYHNYHQHMHYKNKQHYNNNDIYTTATSDEDNDTDADEVEDTNEDGEGGIDDHHDADDDNFDDEVSLFFSRRPTFTSASSPATTPHNSANDYDDDVQQQFGYNGHMNSYFDDVEGDANVGVNPVSYQPTTAYGAYAVLPSTPATATQHKVRPYRQLQQQKHRYSTTQSFGISGHQQLQPQQQHITTAQPINVVGPTASDFDDQQTPPTQPQPQQQHHKYPVSPRYKKRKNRIKAKLNRNRILTQ</sequence>
<evidence type="ECO:0000256" key="1">
    <source>
        <dbReference type="SAM" id="Coils"/>
    </source>
</evidence>
<feature type="compositionally biased region" description="Basic residues" evidence="2">
    <location>
        <begin position="555"/>
        <end position="578"/>
    </location>
</feature>
<evidence type="ECO:0000256" key="3">
    <source>
        <dbReference type="SAM" id="SignalP"/>
    </source>
</evidence>
<reference evidence="4" key="1">
    <citation type="submission" date="2014-11" db="EMBL/GenBank/DDBJ databases">
        <authorList>
            <person name="Geib S."/>
        </authorList>
    </citation>
    <scope>NUCLEOTIDE SEQUENCE</scope>
</reference>
<protein>
    <submittedName>
        <fullName evidence="4">Uncharacterized protein</fullName>
    </submittedName>
</protein>
<feature type="region of interest" description="Disordered" evidence="2">
    <location>
        <begin position="150"/>
        <end position="177"/>
    </location>
</feature>
<feature type="region of interest" description="Disordered" evidence="2">
    <location>
        <begin position="532"/>
        <end position="584"/>
    </location>
</feature>
<dbReference type="AlphaFoldDB" id="A0A0A1XRW3"/>
<proteinExistence type="predicted"/>
<feature type="compositionally biased region" description="Acidic residues" evidence="2">
    <location>
        <begin position="368"/>
        <end position="389"/>
    </location>
</feature>